<dbReference type="GO" id="GO:0016620">
    <property type="term" value="F:oxidoreductase activity, acting on the aldehyde or oxo group of donors, NAD or NADP as acceptor"/>
    <property type="evidence" value="ECO:0007669"/>
    <property type="project" value="InterPro"/>
</dbReference>
<keyword evidence="2" id="KW-0560">Oxidoreductase</keyword>
<keyword evidence="3" id="KW-0520">NAD</keyword>
<dbReference type="Gene3D" id="3.40.309.10">
    <property type="entry name" value="Aldehyde Dehydrogenase, Chain A, domain 2"/>
    <property type="match status" value="1"/>
</dbReference>
<dbReference type="InterPro" id="IPR016163">
    <property type="entry name" value="Ald_DH_C"/>
</dbReference>
<dbReference type="InterPro" id="IPR016161">
    <property type="entry name" value="Ald_DH/histidinol_DH"/>
</dbReference>
<proteinExistence type="inferred from homology"/>
<reference evidence="5" key="1">
    <citation type="submission" date="2022-07" db="EMBL/GenBank/DDBJ databases">
        <title>Phylogenomic reconstructions and comparative analyses of Kickxellomycotina fungi.</title>
        <authorList>
            <person name="Reynolds N.K."/>
            <person name="Stajich J.E."/>
            <person name="Barry K."/>
            <person name="Grigoriev I.V."/>
            <person name="Crous P."/>
            <person name="Smith M.E."/>
        </authorList>
    </citation>
    <scope>NUCLEOTIDE SEQUENCE</scope>
    <source>
        <strain evidence="5">RSA 476</strain>
    </source>
</reference>
<dbReference type="InterPro" id="IPR015590">
    <property type="entry name" value="Aldehyde_DH_dom"/>
</dbReference>
<dbReference type="FunFam" id="3.40.605.10:FF:000007">
    <property type="entry name" value="NAD/NADP-dependent betaine aldehyde dehydrogenase"/>
    <property type="match status" value="1"/>
</dbReference>
<evidence type="ECO:0000313" key="6">
    <source>
        <dbReference type="Proteomes" id="UP001140074"/>
    </source>
</evidence>
<gene>
    <name evidence="5" type="ORF">GGH94_000789</name>
</gene>
<name>A0A9W8IS38_9FUNG</name>
<evidence type="ECO:0000256" key="2">
    <source>
        <dbReference type="ARBA" id="ARBA00023002"/>
    </source>
</evidence>
<dbReference type="Gene3D" id="3.40.605.10">
    <property type="entry name" value="Aldehyde Dehydrogenase, Chain A, domain 1"/>
    <property type="match status" value="1"/>
</dbReference>
<protein>
    <recommendedName>
        <fullName evidence="4">Aldehyde dehydrogenase domain-containing protein</fullName>
    </recommendedName>
</protein>
<sequence>MNKCCAVTLPAKMQDVNIQNYINGEWVAPTSGAYLKNYNPATGMEIAPIPDSKSADIDNAVRAAKSAFPMWSNMSGVERATILNCIADLIDQNCAALATFESQDQGKTVASAAAIDIPKCAEYFRQFAKYVTEGIRETESSMKLVCTTSSINKMVPSSQRATTQHVASGVAALITPWNFPLLMVCEKLAPCIAVGNTCVVKPTELTSVTSYLLTHILNAAGVPKGVVNIVFGSGVNAGEPLVKHRDVRLVSFTGGSVTGAKVGALAGGLFKRVSLELGGKCPSLVFSDCDLEHAITTHVRGAYQNQGEVCLSASRQYVQRDIYEKFLDGFRKQVCQEVCVGDPANPKTFYGPVVTKQHMEKVTSYIRLAQEEGAKVEFLVNPNDPAVMNVSADGRLTIEGLEGGYFIAPTLITGIKQSSRVMQEEIFGPVVCVAPFDTEEEGVQLANDTQYGLGASVWTEDQKKLERVMRQINSGSVWGNNWLAWDDCMPFGGMGCSGTSREHGPWSLEFYTETKVLYTHTI</sequence>
<dbReference type="InterPro" id="IPR016162">
    <property type="entry name" value="Ald_DH_N"/>
</dbReference>
<dbReference type="SUPFAM" id="SSF53720">
    <property type="entry name" value="ALDH-like"/>
    <property type="match status" value="1"/>
</dbReference>
<keyword evidence="6" id="KW-1185">Reference proteome</keyword>
<evidence type="ECO:0000313" key="5">
    <source>
        <dbReference type="EMBL" id="KAJ2867504.1"/>
    </source>
</evidence>
<dbReference type="EMBL" id="JANBUY010000017">
    <property type="protein sequence ID" value="KAJ2867504.1"/>
    <property type="molecule type" value="Genomic_DNA"/>
</dbReference>
<organism evidence="5 6">
    <name type="scientific">Coemansia aciculifera</name>
    <dbReference type="NCBI Taxonomy" id="417176"/>
    <lineage>
        <taxon>Eukaryota</taxon>
        <taxon>Fungi</taxon>
        <taxon>Fungi incertae sedis</taxon>
        <taxon>Zoopagomycota</taxon>
        <taxon>Kickxellomycotina</taxon>
        <taxon>Kickxellomycetes</taxon>
        <taxon>Kickxellales</taxon>
        <taxon>Kickxellaceae</taxon>
        <taxon>Coemansia</taxon>
    </lineage>
</organism>
<dbReference type="PANTHER" id="PTHR43720">
    <property type="entry name" value="2-AMINOMUCONIC SEMIALDEHYDE DEHYDROGENASE"/>
    <property type="match status" value="1"/>
</dbReference>
<evidence type="ECO:0000256" key="3">
    <source>
        <dbReference type="ARBA" id="ARBA00023027"/>
    </source>
</evidence>
<dbReference type="FunFam" id="3.40.309.10:FF:000012">
    <property type="entry name" value="Betaine aldehyde dehydrogenase"/>
    <property type="match status" value="1"/>
</dbReference>
<dbReference type="Proteomes" id="UP001140074">
    <property type="component" value="Unassembled WGS sequence"/>
</dbReference>
<dbReference type="AlphaFoldDB" id="A0A9W8IS38"/>
<dbReference type="Pfam" id="PF00171">
    <property type="entry name" value="Aldedh"/>
    <property type="match status" value="1"/>
</dbReference>
<feature type="domain" description="Aldehyde dehydrogenase" evidence="4">
    <location>
        <begin position="26"/>
        <end position="516"/>
    </location>
</feature>
<evidence type="ECO:0000259" key="4">
    <source>
        <dbReference type="Pfam" id="PF00171"/>
    </source>
</evidence>
<evidence type="ECO:0000256" key="1">
    <source>
        <dbReference type="ARBA" id="ARBA00009986"/>
    </source>
</evidence>
<comment type="similarity">
    <text evidence="1">Belongs to the aldehyde dehydrogenase family.</text>
</comment>
<dbReference type="PANTHER" id="PTHR43720:SF2">
    <property type="entry name" value="2-AMINOMUCONIC SEMIALDEHYDE DEHYDROGENASE"/>
    <property type="match status" value="1"/>
</dbReference>
<accession>A0A9W8IS38</accession>
<comment type="caution">
    <text evidence="5">The sequence shown here is derived from an EMBL/GenBank/DDBJ whole genome shotgun (WGS) entry which is preliminary data.</text>
</comment>